<gene>
    <name evidence="1" type="ORF">KO353_11455</name>
</gene>
<reference evidence="1" key="1">
    <citation type="submission" date="2021-06" db="EMBL/GenBank/DDBJ databases">
        <title>Elioraea tepida, sp. nov., a moderately thermophilic aerobic anoxygenic phototrophic bacterium isolated from an alkaline siliceous hot spring mat community in Yellowstone National Park, WY, USA.</title>
        <authorList>
            <person name="Saini M.K."/>
            <person name="Yoshida S."/>
            <person name="Sebastian A."/>
            <person name="Hirose S."/>
            <person name="Hara E."/>
            <person name="Tamaki H."/>
            <person name="Soulier N.T."/>
            <person name="Albert I."/>
            <person name="Hanada S."/>
            <person name="Bryant D.A."/>
            <person name="Tank M."/>
        </authorList>
    </citation>
    <scope>NUCLEOTIDE SEQUENCE</scope>
    <source>
        <strain evidence="1">MS-P2</strain>
    </source>
</reference>
<evidence type="ECO:0000313" key="1">
    <source>
        <dbReference type="EMBL" id="QXM23905.1"/>
    </source>
</evidence>
<evidence type="ECO:0000313" key="2">
    <source>
        <dbReference type="Proteomes" id="UP000694001"/>
    </source>
</evidence>
<name>A0A975YIK8_9PROT</name>
<protein>
    <submittedName>
        <fullName evidence="1">Uncharacterized protein</fullName>
    </submittedName>
</protein>
<dbReference type="EMBL" id="CP076448">
    <property type="protein sequence ID" value="QXM23905.1"/>
    <property type="molecule type" value="Genomic_DNA"/>
</dbReference>
<organism evidence="1 2">
    <name type="scientific">Elioraea tepida</name>
    <dbReference type="NCBI Taxonomy" id="2843330"/>
    <lineage>
        <taxon>Bacteria</taxon>
        <taxon>Pseudomonadati</taxon>
        <taxon>Pseudomonadota</taxon>
        <taxon>Alphaproteobacteria</taxon>
        <taxon>Acetobacterales</taxon>
        <taxon>Elioraeaceae</taxon>
        <taxon>Elioraea</taxon>
    </lineage>
</organism>
<dbReference type="AlphaFoldDB" id="A0A975YIK8"/>
<dbReference type="Proteomes" id="UP000694001">
    <property type="component" value="Chromosome"/>
</dbReference>
<dbReference type="RefSeq" id="WP_218284838.1">
    <property type="nucleotide sequence ID" value="NZ_CP076448.1"/>
</dbReference>
<dbReference type="KEGG" id="elio:KO353_11455"/>
<sequence>MSVHNGNNGANYLQTTSLNIPCNQTFFVGVWTKRANLDTSVLSRHTHFSTNATLNDQPRVIGQQSATTRDWLVTSTTGQGGSTIVDTWVHLALWFGGWTGTSQEQRSFQNGVSVAHMSGTSNFPSSNLSYLRLLTRWEESPTGNYMRGKIAELAVYTGITVAQRDTILAEMQTTHVGALSITPTYAWRLLDNANATVGGVNLTMVGTVTFDADDHPFATSAPPARRRTFVLM</sequence>
<proteinExistence type="predicted"/>
<keyword evidence="2" id="KW-1185">Reference proteome</keyword>
<accession>A0A975YIK8</accession>